<dbReference type="Proteomes" id="UP000273828">
    <property type="component" value="Unassembled WGS sequence"/>
</dbReference>
<feature type="compositionally biased region" description="Basic and acidic residues" evidence="1">
    <location>
        <begin position="91"/>
        <end position="108"/>
    </location>
</feature>
<proteinExistence type="predicted"/>
<dbReference type="SUPFAM" id="SSF50939">
    <property type="entry name" value="Sialidases"/>
    <property type="match status" value="1"/>
</dbReference>
<sequence>MADLDSTIARRDSRRQDGFVPFFRRYTKTWVHAVATAGLTAFGTLTFVHRWFVALALASYVVPPAVLYVQQSGDDVGKVSDDTAETATAANEREISADESESDTHDTRDDETDSQDDEPKETDGPSVRWRSVDFDADATLFDVVITERDVAYAVGAGGIVGTDGGTESWSILLEDGPSASANDLWGADATDDGDAVWVAGNSGAVGRLDVGSGRHTDYTAPREITDNILGVAAGGSAGEETVLLITGSGAVIRGRYRDGGPEWNEPLKPGGGSSLSAVVLVDGSTGYCCDTNDGVFATDDGGESFTRIGPAGADGTLEGVAADDRLEPMVCADDGVVRRFDGSTWTPERVVDGSLSGIDHRNGRTVACDTDGGIHERRSDERSKPPSWEHFDTDAAAVLAVSIGPERSVAVGEGGTVLRRTDSRA</sequence>
<feature type="compositionally biased region" description="Acidic residues" evidence="1">
    <location>
        <begin position="109"/>
        <end position="120"/>
    </location>
</feature>
<evidence type="ECO:0008006" key="4">
    <source>
        <dbReference type="Google" id="ProtNLM"/>
    </source>
</evidence>
<evidence type="ECO:0000256" key="1">
    <source>
        <dbReference type="SAM" id="MobiDB-lite"/>
    </source>
</evidence>
<gene>
    <name evidence="2" type="ORF">EA462_01510</name>
</gene>
<evidence type="ECO:0000313" key="3">
    <source>
        <dbReference type="Proteomes" id="UP000273828"/>
    </source>
</evidence>
<organism evidence="2 3">
    <name type="scientific">Natrarchaeobius halalkaliphilus</name>
    <dbReference type="NCBI Taxonomy" id="1679091"/>
    <lineage>
        <taxon>Archaea</taxon>
        <taxon>Methanobacteriati</taxon>
        <taxon>Methanobacteriota</taxon>
        <taxon>Stenosarchaea group</taxon>
        <taxon>Halobacteria</taxon>
        <taxon>Halobacteriales</taxon>
        <taxon>Natrialbaceae</taxon>
        <taxon>Natrarchaeobius</taxon>
    </lineage>
</organism>
<name>A0A3N6MG67_9EURY</name>
<comment type="caution">
    <text evidence="2">The sequence shown here is derived from an EMBL/GenBank/DDBJ whole genome shotgun (WGS) entry which is preliminary data.</text>
</comment>
<dbReference type="AlphaFoldDB" id="A0A3N6MG67"/>
<dbReference type="OrthoDB" id="320255at2157"/>
<feature type="region of interest" description="Disordered" evidence="1">
    <location>
        <begin position="75"/>
        <end position="129"/>
    </location>
</feature>
<accession>A0A3N6MG67</accession>
<dbReference type="InterPro" id="IPR036278">
    <property type="entry name" value="Sialidase_sf"/>
</dbReference>
<dbReference type="RefSeq" id="WP_124176805.1">
    <property type="nucleotide sequence ID" value="NZ_REFY01000001.1"/>
</dbReference>
<evidence type="ECO:0000313" key="2">
    <source>
        <dbReference type="EMBL" id="RQG92926.1"/>
    </source>
</evidence>
<keyword evidence="3" id="KW-1185">Reference proteome</keyword>
<dbReference type="EMBL" id="REFY01000001">
    <property type="protein sequence ID" value="RQG92926.1"/>
    <property type="molecule type" value="Genomic_DNA"/>
</dbReference>
<reference evidence="2 3" key="1">
    <citation type="submission" date="2018-10" db="EMBL/GenBank/DDBJ databases">
        <title>Natrarchaeobius chitinivorans gen. nov., sp. nov., and Natrarchaeobius haloalkaliphilus sp. nov., alkaliphilic, chitin-utilizing haloarchaea from hypersaline alkaline lakes.</title>
        <authorList>
            <person name="Sorokin D.Y."/>
            <person name="Elcheninov A.G."/>
            <person name="Kostrikina N.A."/>
            <person name="Bale N.J."/>
            <person name="Sinninghe Damste J.S."/>
            <person name="Khijniak T.V."/>
            <person name="Kublanov I.V."/>
            <person name="Toshchakov S.V."/>
        </authorList>
    </citation>
    <scope>NUCLEOTIDE SEQUENCE [LARGE SCALE GENOMIC DNA]</scope>
    <source>
        <strain evidence="2 3">AArcht-Sl</strain>
    </source>
</reference>
<protein>
    <recommendedName>
        <fullName evidence="4">Photosynthesis system II assembly factor Ycf48/Hcf136-like domain-containing protein</fullName>
    </recommendedName>
</protein>